<comment type="caution">
    <text evidence="2">The sequence shown here is derived from an EMBL/GenBank/DDBJ whole genome shotgun (WGS) entry which is preliminary data.</text>
</comment>
<protein>
    <submittedName>
        <fullName evidence="2">DUF2325 domain-containing protein</fullName>
    </submittedName>
</protein>
<dbReference type="InterPro" id="IPR016772">
    <property type="entry name" value="UCP020408"/>
</dbReference>
<accession>A0AAW6T4W3</accession>
<dbReference type="GeneID" id="79870205"/>
<evidence type="ECO:0000313" key="2">
    <source>
        <dbReference type="EMBL" id="MDH5163326.1"/>
    </source>
</evidence>
<dbReference type="Proteomes" id="UP001159179">
    <property type="component" value="Unassembled WGS sequence"/>
</dbReference>
<evidence type="ECO:0000256" key="1">
    <source>
        <dbReference type="ARBA" id="ARBA00007189"/>
    </source>
</evidence>
<dbReference type="EMBL" id="JAROYP010000014">
    <property type="protein sequence ID" value="MDH5163326.1"/>
    <property type="molecule type" value="Genomic_DNA"/>
</dbReference>
<dbReference type="RefSeq" id="WP_180212612.1">
    <property type="nucleotide sequence ID" value="NZ_BOQX01000010.1"/>
</dbReference>
<name>A0AAW6T4W3_9BACI</name>
<comment type="similarity">
    <text evidence="1">Belongs to the UPF0751 family.</text>
</comment>
<reference evidence="2" key="1">
    <citation type="submission" date="2023-03" db="EMBL/GenBank/DDBJ databases">
        <title>Bacterial isolates from washroom surfaces on a university campus.</title>
        <authorList>
            <person name="Holman D.B."/>
            <person name="Gzyl K.E."/>
            <person name="Taheri A.E."/>
        </authorList>
    </citation>
    <scope>NUCLEOTIDE SEQUENCE</scope>
    <source>
        <strain evidence="2">RD03</strain>
    </source>
</reference>
<organism evidence="2 3">
    <name type="scientific">Heyndrickxia oleronia</name>
    <dbReference type="NCBI Taxonomy" id="38875"/>
    <lineage>
        <taxon>Bacteria</taxon>
        <taxon>Bacillati</taxon>
        <taxon>Bacillota</taxon>
        <taxon>Bacilli</taxon>
        <taxon>Bacillales</taxon>
        <taxon>Bacillaceae</taxon>
        <taxon>Heyndrickxia</taxon>
    </lineage>
</organism>
<dbReference type="Pfam" id="PF10087">
    <property type="entry name" value="DUF2325"/>
    <property type="match status" value="1"/>
</dbReference>
<sequence length="99" mass="11087">MCTIAIIGGSRESSIKKYVESRGVTILFHDGKMNRPSSKYRSMIRKADVVTLMIDALNHNSMKTARGIAKELKKPLVYTKGKGITLAIDLSLLEYEKQK</sequence>
<proteinExistence type="inferred from homology"/>
<dbReference type="AlphaFoldDB" id="A0AAW6T4W3"/>
<evidence type="ECO:0000313" key="3">
    <source>
        <dbReference type="Proteomes" id="UP001159179"/>
    </source>
</evidence>
<gene>
    <name evidence="2" type="ORF">P5X88_20535</name>
</gene>